<keyword evidence="5 13" id="KW-0812">Transmembrane</keyword>
<gene>
    <name evidence="16" type="ORF">AMYX_15290</name>
</gene>
<feature type="chain" id="PRO_5029495058" description="Cytochrome aa3 subunit 2" evidence="14">
    <location>
        <begin position="24"/>
        <end position="274"/>
    </location>
</feature>
<evidence type="ECO:0000256" key="10">
    <source>
        <dbReference type="ARBA" id="ARBA00023136"/>
    </source>
</evidence>
<comment type="similarity">
    <text evidence="2">Belongs to the cytochrome c oxidase subunit 2 family.</text>
</comment>
<protein>
    <recommendedName>
        <fullName evidence="12">Cytochrome aa3 subunit 2</fullName>
    </recommendedName>
</protein>
<dbReference type="Gene3D" id="2.60.40.420">
    <property type="entry name" value="Cupredoxins - blue copper proteins"/>
    <property type="match status" value="1"/>
</dbReference>
<keyword evidence="3" id="KW-0813">Transport</keyword>
<evidence type="ECO:0000256" key="9">
    <source>
        <dbReference type="ARBA" id="ARBA00023008"/>
    </source>
</evidence>
<evidence type="ECO:0000313" key="17">
    <source>
        <dbReference type="Proteomes" id="UP000503640"/>
    </source>
</evidence>
<keyword evidence="14" id="KW-0732">Signal</keyword>
<sequence>MRSPRPLAAAAAAAAALATRAAAAPAPERGYGLPRDVSLDGARVDELLHFTLLATVTIFVVVLGAMAFSFLRHGRAHPARYTHGSRRSVGVLVATVAVIAFGVDVTMFVRTLLDLNGHFWNFARAEEQPGAVRIEVNAHQWAWAVRYPSAQGEFNSADDVVTLNDVRVPAGVPVVIQLASTDVIHSFYLPNFRVKRDAVPGMINSITFQGREPGEYEIACAQHCGPNHYKMRGILTVLAPEDYRRWLETARADARRGYDATDSEAHWGWAWRKE</sequence>
<dbReference type="InterPro" id="IPR001505">
    <property type="entry name" value="Copper_CuA"/>
</dbReference>
<dbReference type="PROSITE" id="PS50857">
    <property type="entry name" value="COX2_CUA"/>
    <property type="match status" value="1"/>
</dbReference>
<dbReference type="PANTHER" id="PTHR22888">
    <property type="entry name" value="CYTOCHROME C OXIDASE, SUBUNIT II"/>
    <property type="match status" value="1"/>
</dbReference>
<accession>A0A7I9VKT5</accession>
<name>A0A7I9VKT5_9BACT</name>
<organism evidence="16 17">
    <name type="scientific">Anaeromyxobacter diazotrophicus</name>
    <dbReference type="NCBI Taxonomy" id="2590199"/>
    <lineage>
        <taxon>Bacteria</taxon>
        <taxon>Pseudomonadati</taxon>
        <taxon>Myxococcota</taxon>
        <taxon>Myxococcia</taxon>
        <taxon>Myxococcales</taxon>
        <taxon>Cystobacterineae</taxon>
        <taxon>Anaeromyxobacteraceae</taxon>
        <taxon>Anaeromyxobacter</taxon>
    </lineage>
</organism>
<dbReference type="InterPro" id="IPR045187">
    <property type="entry name" value="CcO_II"/>
</dbReference>
<keyword evidence="17" id="KW-1185">Reference proteome</keyword>
<feature type="domain" description="Cytochrome oxidase subunit II copper A binding" evidence="15">
    <location>
        <begin position="129"/>
        <end position="249"/>
    </location>
</feature>
<reference evidence="17" key="1">
    <citation type="journal article" date="2020" name="Appl. Environ. Microbiol.">
        <title>Diazotrophic Anaeromyxobacter Isolates from Soils.</title>
        <authorList>
            <person name="Masuda Y."/>
            <person name="Yamanaka H."/>
            <person name="Xu Z.X."/>
            <person name="Shiratori Y."/>
            <person name="Aono T."/>
            <person name="Amachi S."/>
            <person name="Senoo K."/>
            <person name="Itoh H."/>
        </authorList>
    </citation>
    <scope>NUCLEOTIDE SEQUENCE [LARGE SCALE GENOMIC DNA]</scope>
    <source>
        <strain evidence="17">R267</strain>
    </source>
</reference>
<dbReference type="InterPro" id="IPR014222">
    <property type="entry name" value="Cyt_c_oxidase_su2"/>
</dbReference>
<dbReference type="GO" id="GO:0004129">
    <property type="term" value="F:cytochrome-c oxidase activity"/>
    <property type="evidence" value="ECO:0007669"/>
    <property type="project" value="InterPro"/>
</dbReference>
<comment type="subcellular location">
    <subcellularLocation>
        <location evidence="1">Membrane</location>
        <topology evidence="1">Multi-pass membrane protein</topology>
    </subcellularLocation>
</comment>
<keyword evidence="9" id="KW-0186">Copper</keyword>
<dbReference type="NCBIfam" id="TIGR02866">
    <property type="entry name" value="CoxB"/>
    <property type="match status" value="1"/>
</dbReference>
<dbReference type="Pfam" id="PF00116">
    <property type="entry name" value="COX2"/>
    <property type="match status" value="1"/>
</dbReference>
<evidence type="ECO:0000256" key="8">
    <source>
        <dbReference type="ARBA" id="ARBA00022989"/>
    </source>
</evidence>
<feature type="transmembrane region" description="Helical" evidence="13">
    <location>
        <begin position="47"/>
        <end position="68"/>
    </location>
</feature>
<dbReference type="GO" id="GO:0005507">
    <property type="term" value="F:copper ion binding"/>
    <property type="evidence" value="ECO:0007669"/>
    <property type="project" value="InterPro"/>
</dbReference>
<keyword evidence="4" id="KW-0679">Respiratory chain</keyword>
<dbReference type="PANTHER" id="PTHR22888:SF9">
    <property type="entry name" value="CYTOCHROME C OXIDASE SUBUNIT 2"/>
    <property type="match status" value="1"/>
</dbReference>
<evidence type="ECO:0000256" key="12">
    <source>
        <dbReference type="ARBA" id="ARBA00031399"/>
    </source>
</evidence>
<proteinExistence type="inferred from homology"/>
<dbReference type="GO" id="GO:0042773">
    <property type="term" value="P:ATP synthesis coupled electron transport"/>
    <property type="evidence" value="ECO:0007669"/>
    <property type="project" value="TreeGrafter"/>
</dbReference>
<evidence type="ECO:0000259" key="15">
    <source>
        <dbReference type="PROSITE" id="PS50857"/>
    </source>
</evidence>
<dbReference type="PROSITE" id="PS00078">
    <property type="entry name" value="COX2"/>
    <property type="match status" value="1"/>
</dbReference>
<dbReference type="GO" id="GO:0016491">
    <property type="term" value="F:oxidoreductase activity"/>
    <property type="evidence" value="ECO:0007669"/>
    <property type="project" value="InterPro"/>
</dbReference>
<evidence type="ECO:0000256" key="14">
    <source>
        <dbReference type="SAM" id="SignalP"/>
    </source>
</evidence>
<keyword evidence="8 13" id="KW-1133">Transmembrane helix</keyword>
<feature type="transmembrane region" description="Helical" evidence="13">
    <location>
        <begin position="89"/>
        <end position="109"/>
    </location>
</feature>
<feature type="signal peptide" evidence="14">
    <location>
        <begin position="1"/>
        <end position="23"/>
    </location>
</feature>
<evidence type="ECO:0000256" key="2">
    <source>
        <dbReference type="ARBA" id="ARBA00007866"/>
    </source>
</evidence>
<evidence type="ECO:0000256" key="3">
    <source>
        <dbReference type="ARBA" id="ARBA00022448"/>
    </source>
</evidence>
<dbReference type="SUPFAM" id="SSF49503">
    <property type="entry name" value="Cupredoxins"/>
    <property type="match status" value="1"/>
</dbReference>
<keyword evidence="6" id="KW-0479">Metal-binding</keyword>
<dbReference type="InterPro" id="IPR008972">
    <property type="entry name" value="Cupredoxin"/>
</dbReference>
<keyword evidence="7" id="KW-0249">Electron transport</keyword>
<dbReference type="EMBL" id="BJTG01000003">
    <property type="protein sequence ID" value="GEJ56788.1"/>
    <property type="molecule type" value="Genomic_DNA"/>
</dbReference>
<evidence type="ECO:0000313" key="16">
    <source>
        <dbReference type="EMBL" id="GEJ56788.1"/>
    </source>
</evidence>
<keyword evidence="10 13" id="KW-0472">Membrane</keyword>
<dbReference type="RefSeq" id="WP_176064263.1">
    <property type="nucleotide sequence ID" value="NZ_BJTG01000003.1"/>
</dbReference>
<evidence type="ECO:0000256" key="13">
    <source>
        <dbReference type="SAM" id="Phobius"/>
    </source>
</evidence>
<comment type="function">
    <text evidence="11">Subunits I and II form the functional core of the enzyme complex. Electrons originating in cytochrome c are transferred via heme a and Cu(A) to the binuclear center formed by heme a3 and Cu(B).</text>
</comment>
<dbReference type="CDD" id="cd13919">
    <property type="entry name" value="CuRO_HCO_II_like_5"/>
    <property type="match status" value="1"/>
</dbReference>
<evidence type="ECO:0000256" key="1">
    <source>
        <dbReference type="ARBA" id="ARBA00004141"/>
    </source>
</evidence>
<evidence type="ECO:0000256" key="6">
    <source>
        <dbReference type="ARBA" id="ARBA00022723"/>
    </source>
</evidence>
<evidence type="ECO:0000256" key="4">
    <source>
        <dbReference type="ARBA" id="ARBA00022660"/>
    </source>
</evidence>
<dbReference type="InterPro" id="IPR002429">
    <property type="entry name" value="CcO_II-like_C"/>
</dbReference>
<evidence type="ECO:0000256" key="7">
    <source>
        <dbReference type="ARBA" id="ARBA00022982"/>
    </source>
</evidence>
<evidence type="ECO:0000256" key="5">
    <source>
        <dbReference type="ARBA" id="ARBA00022692"/>
    </source>
</evidence>
<dbReference type="GO" id="GO:0016020">
    <property type="term" value="C:membrane"/>
    <property type="evidence" value="ECO:0007669"/>
    <property type="project" value="UniProtKB-SubCell"/>
</dbReference>
<dbReference type="Proteomes" id="UP000503640">
    <property type="component" value="Unassembled WGS sequence"/>
</dbReference>
<comment type="caution">
    <text evidence="16">The sequence shown here is derived from an EMBL/GenBank/DDBJ whole genome shotgun (WGS) entry which is preliminary data.</text>
</comment>
<dbReference type="AlphaFoldDB" id="A0A7I9VKT5"/>
<evidence type="ECO:0000256" key="11">
    <source>
        <dbReference type="ARBA" id="ARBA00024688"/>
    </source>
</evidence>